<keyword evidence="2" id="KW-1185">Reference proteome</keyword>
<gene>
    <name evidence="1" type="ORF">CC86DRAFT_69343</name>
</gene>
<dbReference type="EMBL" id="MU006232">
    <property type="protein sequence ID" value="KAF2823549.1"/>
    <property type="molecule type" value="Genomic_DNA"/>
</dbReference>
<dbReference type="Proteomes" id="UP000799424">
    <property type="component" value="Unassembled WGS sequence"/>
</dbReference>
<name>A0A6A6ZSF6_9PLEO</name>
<sequence length="133" mass="14698">MTMFCSSPSGEVSLWCCIWSAIGLGAESLSGPKENPGPLFWNASHLPSAHPCFSRSIGEPLYFSCAPLLFCAPPRRPPRQWSKLDFSTVSHRSHHILDRMDVRVVAAKPRKVISNKCGKERPRDPAPLPVSCI</sequence>
<organism evidence="1 2">
    <name type="scientific">Ophiobolus disseminans</name>
    <dbReference type="NCBI Taxonomy" id="1469910"/>
    <lineage>
        <taxon>Eukaryota</taxon>
        <taxon>Fungi</taxon>
        <taxon>Dikarya</taxon>
        <taxon>Ascomycota</taxon>
        <taxon>Pezizomycotina</taxon>
        <taxon>Dothideomycetes</taxon>
        <taxon>Pleosporomycetidae</taxon>
        <taxon>Pleosporales</taxon>
        <taxon>Pleosporineae</taxon>
        <taxon>Phaeosphaeriaceae</taxon>
        <taxon>Ophiobolus</taxon>
    </lineage>
</organism>
<reference evidence="1" key="1">
    <citation type="journal article" date="2020" name="Stud. Mycol.">
        <title>101 Dothideomycetes genomes: a test case for predicting lifestyles and emergence of pathogens.</title>
        <authorList>
            <person name="Haridas S."/>
            <person name="Albert R."/>
            <person name="Binder M."/>
            <person name="Bloem J."/>
            <person name="Labutti K."/>
            <person name="Salamov A."/>
            <person name="Andreopoulos B."/>
            <person name="Baker S."/>
            <person name="Barry K."/>
            <person name="Bills G."/>
            <person name="Bluhm B."/>
            <person name="Cannon C."/>
            <person name="Castanera R."/>
            <person name="Culley D."/>
            <person name="Daum C."/>
            <person name="Ezra D."/>
            <person name="Gonzalez J."/>
            <person name="Henrissat B."/>
            <person name="Kuo A."/>
            <person name="Liang C."/>
            <person name="Lipzen A."/>
            <person name="Lutzoni F."/>
            <person name="Magnuson J."/>
            <person name="Mondo S."/>
            <person name="Nolan M."/>
            <person name="Ohm R."/>
            <person name="Pangilinan J."/>
            <person name="Park H.-J."/>
            <person name="Ramirez L."/>
            <person name="Alfaro M."/>
            <person name="Sun H."/>
            <person name="Tritt A."/>
            <person name="Yoshinaga Y."/>
            <person name="Zwiers L.-H."/>
            <person name="Turgeon B."/>
            <person name="Goodwin S."/>
            <person name="Spatafora J."/>
            <person name="Crous P."/>
            <person name="Grigoriev I."/>
        </authorList>
    </citation>
    <scope>NUCLEOTIDE SEQUENCE</scope>
    <source>
        <strain evidence="1">CBS 113818</strain>
    </source>
</reference>
<accession>A0A6A6ZSF6</accession>
<protein>
    <submittedName>
        <fullName evidence="1">Uncharacterized protein</fullName>
    </submittedName>
</protein>
<proteinExistence type="predicted"/>
<evidence type="ECO:0000313" key="1">
    <source>
        <dbReference type="EMBL" id="KAF2823549.1"/>
    </source>
</evidence>
<dbReference type="AlphaFoldDB" id="A0A6A6ZSF6"/>
<evidence type="ECO:0000313" key="2">
    <source>
        <dbReference type="Proteomes" id="UP000799424"/>
    </source>
</evidence>